<sequence length="179" mass="19743">MACVAFHSHILFVLLTVYINMTLFIFLSGKHILSLMTLNILNSTETVFFNDFQGLKLSISIFLHIFVIVFVFIAILLTIMDSLNFVSRGVTIVILLYSSLFNLIGCVLLFIYKKTTVEMSKGIAGCAVLSAITAATTFFFAVFFNLISSSYTSRERNAPPLAAPLPVVQEIAIPPPPPP</sequence>
<feature type="transmembrane region" description="Helical" evidence="1">
    <location>
        <begin position="6"/>
        <end position="27"/>
    </location>
</feature>
<feature type="transmembrane region" description="Helical" evidence="1">
    <location>
        <begin position="92"/>
        <end position="112"/>
    </location>
</feature>
<proteinExistence type="predicted"/>
<name>A0AA36H4S0_CYLNA</name>
<comment type="caution">
    <text evidence="2">The sequence shown here is derived from an EMBL/GenBank/DDBJ whole genome shotgun (WGS) entry which is preliminary data.</text>
</comment>
<dbReference type="Proteomes" id="UP001176961">
    <property type="component" value="Unassembled WGS sequence"/>
</dbReference>
<dbReference type="AlphaFoldDB" id="A0AA36H4S0"/>
<keyword evidence="1" id="KW-1133">Transmembrane helix</keyword>
<accession>A0AA36H4S0</accession>
<keyword evidence="1" id="KW-0472">Membrane</keyword>
<reference evidence="2" key="1">
    <citation type="submission" date="2023-07" db="EMBL/GenBank/DDBJ databases">
        <authorList>
            <consortium name="CYATHOMIX"/>
        </authorList>
    </citation>
    <scope>NUCLEOTIDE SEQUENCE</scope>
    <source>
        <strain evidence="2">N/A</strain>
    </source>
</reference>
<dbReference type="EMBL" id="CATQJL010000305">
    <property type="protein sequence ID" value="CAJ0603717.1"/>
    <property type="molecule type" value="Genomic_DNA"/>
</dbReference>
<feature type="transmembrane region" description="Helical" evidence="1">
    <location>
        <begin position="61"/>
        <end position="80"/>
    </location>
</feature>
<organism evidence="2 3">
    <name type="scientific">Cylicocyclus nassatus</name>
    <name type="common">Nematode worm</name>
    <dbReference type="NCBI Taxonomy" id="53992"/>
    <lineage>
        <taxon>Eukaryota</taxon>
        <taxon>Metazoa</taxon>
        <taxon>Ecdysozoa</taxon>
        <taxon>Nematoda</taxon>
        <taxon>Chromadorea</taxon>
        <taxon>Rhabditida</taxon>
        <taxon>Rhabditina</taxon>
        <taxon>Rhabditomorpha</taxon>
        <taxon>Strongyloidea</taxon>
        <taxon>Strongylidae</taxon>
        <taxon>Cylicocyclus</taxon>
    </lineage>
</organism>
<evidence type="ECO:0000256" key="1">
    <source>
        <dbReference type="SAM" id="Phobius"/>
    </source>
</evidence>
<evidence type="ECO:0000313" key="3">
    <source>
        <dbReference type="Proteomes" id="UP001176961"/>
    </source>
</evidence>
<evidence type="ECO:0000313" key="2">
    <source>
        <dbReference type="EMBL" id="CAJ0603717.1"/>
    </source>
</evidence>
<protein>
    <submittedName>
        <fullName evidence="2">Uncharacterized protein</fullName>
    </submittedName>
</protein>
<keyword evidence="3" id="KW-1185">Reference proteome</keyword>
<gene>
    <name evidence="2" type="ORF">CYNAS_LOCUS15700</name>
</gene>
<keyword evidence="1" id="KW-0812">Transmembrane</keyword>
<feature type="transmembrane region" description="Helical" evidence="1">
    <location>
        <begin position="124"/>
        <end position="147"/>
    </location>
</feature>